<reference evidence="3" key="3">
    <citation type="submission" date="2022-01" db="EMBL/GenBank/DDBJ databases">
        <authorList>
            <person name="Rubenstein D.R."/>
        </authorList>
    </citation>
    <scope>NUCLEOTIDE SEQUENCE</scope>
    <source>
        <strain evidence="3">SS15</strain>
        <tissue evidence="3">Liver</tissue>
    </source>
</reference>
<protein>
    <submittedName>
        <fullName evidence="2">Uncharacterized protein</fullName>
    </submittedName>
</protein>
<organism evidence="2">
    <name type="scientific">Lamprotornis superbus</name>
    <dbReference type="NCBI Taxonomy" id="245042"/>
    <lineage>
        <taxon>Eukaryota</taxon>
        <taxon>Metazoa</taxon>
        <taxon>Chordata</taxon>
        <taxon>Craniata</taxon>
        <taxon>Vertebrata</taxon>
        <taxon>Euteleostomi</taxon>
        <taxon>Archelosauria</taxon>
        <taxon>Archosauria</taxon>
        <taxon>Dinosauria</taxon>
        <taxon>Saurischia</taxon>
        <taxon>Theropoda</taxon>
        <taxon>Coelurosauria</taxon>
        <taxon>Aves</taxon>
        <taxon>Neognathae</taxon>
        <taxon>Neoaves</taxon>
        <taxon>Telluraves</taxon>
        <taxon>Australaves</taxon>
        <taxon>Passeriformes</taxon>
        <taxon>Sturnidae</taxon>
        <taxon>Lamprotornis</taxon>
    </lineage>
</organism>
<proteinExistence type="predicted"/>
<sequence length="67" mass="7235">MYPEGSPLPQPTEPGTPPYMMTQQLPAFCEGTALCRFDISTSNVRIGGERAAPPGGDKDNPSHAWFL</sequence>
<name>A0A835TXS5_9PASS</name>
<evidence type="ECO:0000313" key="3">
    <source>
        <dbReference type="EMBL" id="KAI1232485.1"/>
    </source>
</evidence>
<evidence type="ECO:0000256" key="1">
    <source>
        <dbReference type="SAM" id="MobiDB-lite"/>
    </source>
</evidence>
<dbReference type="AlphaFoldDB" id="A0A835TXS5"/>
<accession>A0A835TXS5</accession>
<reference evidence="3 4" key="2">
    <citation type="journal article" date="2021" name="J. Hered.">
        <title>Feather Gene Expression Elucidates the Developmental Basis of Plumage Iridescence in African Starlings.</title>
        <authorList>
            <person name="Rubenstein D.R."/>
            <person name="Corvelo A."/>
            <person name="MacManes M.D."/>
            <person name="Maia R."/>
            <person name="Narzisi G."/>
            <person name="Rousaki A."/>
            <person name="Vandenabeele P."/>
            <person name="Shawkey M.D."/>
            <person name="Solomon J."/>
        </authorList>
    </citation>
    <scope>NUCLEOTIDE SEQUENCE [LARGE SCALE GENOMIC DNA]</scope>
    <source>
        <strain evidence="3">SS15</strain>
    </source>
</reference>
<evidence type="ECO:0000313" key="4">
    <source>
        <dbReference type="Proteomes" id="UP000618051"/>
    </source>
</evidence>
<comment type="caution">
    <text evidence="2">The sequence shown here is derived from an EMBL/GenBank/DDBJ whole genome shotgun (WGS) entry which is preliminary data.</text>
</comment>
<feature type="region of interest" description="Disordered" evidence="1">
    <location>
        <begin position="46"/>
        <end position="67"/>
    </location>
</feature>
<dbReference type="EMBL" id="JADDUC020000022">
    <property type="protein sequence ID" value="KAI1232485.1"/>
    <property type="molecule type" value="Genomic_DNA"/>
</dbReference>
<keyword evidence="4" id="KW-1185">Reference proteome</keyword>
<reference evidence="2" key="1">
    <citation type="submission" date="2020-10" db="EMBL/GenBank/DDBJ databases">
        <title>Feather gene expression reveals the developmental basis of iridescence in African starlings.</title>
        <authorList>
            <person name="Rubenstein D.R."/>
        </authorList>
    </citation>
    <scope>NUCLEOTIDE SEQUENCE</scope>
    <source>
        <strain evidence="2">SS15</strain>
        <tissue evidence="2">Liver</tissue>
    </source>
</reference>
<feature type="compositionally biased region" description="Pro residues" evidence="1">
    <location>
        <begin position="1"/>
        <end position="17"/>
    </location>
</feature>
<evidence type="ECO:0000313" key="2">
    <source>
        <dbReference type="EMBL" id="KAG0122173.1"/>
    </source>
</evidence>
<gene>
    <name evidence="3" type="ORF">IHE44_0006950</name>
    <name evidence="2" type="ORF">IHE44_009423</name>
</gene>
<dbReference type="EMBL" id="JADDUC010000038">
    <property type="protein sequence ID" value="KAG0122173.1"/>
    <property type="molecule type" value="Genomic_DNA"/>
</dbReference>
<feature type="region of interest" description="Disordered" evidence="1">
    <location>
        <begin position="1"/>
        <end position="22"/>
    </location>
</feature>
<dbReference type="Proteomes" id="UP000618051">
    <property type="component" value="Unassembled WGS sequence"/>
</dbReference>